<feature type="transmembrane region" description="Helical" evidence="1">
    <location>
        <begin position="178"/>
        <end position="200"/>
    </location>
</feature>
<dbReference type="STRING" id="767519.SAMN05216559_2814"/>
<name>A0A1I6LJL0_9EURY</name>
<protein>
    <submittedName>
        <fullName evidence="2">Uncharacterized protein</fullName>
    </submittedName>
</protein>
<dbReference type="Pfam" id="PF24412">
    <property type="entry name" value="DUF7546"/>
    <property type="match status" value="1"/>
</dbReference>
<feature type="transmembrane region" description="Helical" evidence="1">
    <location>
        <begin position="75"/>
        <end position="96"/>
    </location>
</feature>
<feature type="transmembrane region" description="Helical" evidence="1">
    <location>
        <begin position="212"/>
        <end position="230"/>
    </location>
</feature>
<gene>
    <name evidence="2" type="ORF">SAMN05216559_2814</name>
</gene>
<keyword evidence="1" id="KW-1133">Transmembrane helix</keyword>
<evidence type="ECO:0000313" key="3">
    <source>
        <dbReference type="Proteomes" id="UP000199062"/>
    </source>
</evidence>
<dbReference type="OrthoDB" id="308076at2157"/>
<keyword evidence="1" id="KW-0472">Membrane</keyword>
<keyword evidence="3" id="KW-1185">Reference proteome</keyword>
<evidence type="ECO:0000313" key="2">
    <source>
        <dbReference type="EMBL" id="SFS03654.1"/>
    </source>
</evidence>
<keyword evidence="1" id="KW-0812">Transmembrane</keyword>
<feature type="transmembrane region" description="Helical" evidence="1">
    <location>
        <begin position="16"/>
        <end position="36"/>
    </location>
</feature>
<organism evidence="2 3">
    <name type="scientific">Halomicrobium zhouii</name>
    <dbReference type="NCBI Taxonomy" id="767519"/>
    <lineage>
        <taxon>Archaea</taxon>
        <taxon>Methanobacteriati</taxon>
        <taxon>Methanobacteriota</taxon>
        <taxon>Stenosarchaea group</taxon>
        <taxon>Halobacteria</taxon>
        <taxon>Halobacteriales</taxon>
        <taxon>Haloarculaceae</taxon>
        <taxon>Halomicrobium</taxon>
    </lineage>
</organism>
<feature type="transmembrane region" description="Helical" evidence="1">
    <location>
        <begin position="147"/>
        <end position="166"/>
    </location>
</feature>
<dbReference type="RefSeq" id="WP_089817121.1">
    <property type="nucleotide sequence ID" value="NZ_FOZK01000002.1"/>
</dbReference>
<accession>A0A1I6LJL0</accession>
<feature type="transmembrane region" description="Helical" evidence="1">
    <location>
        <begin position="42"/>
        <end position="63"/>
    </location>
</feature>
<evidence type="ECO:0000256" key="1">
    <source>
        <dbReference type="SAM" id="Phobius"/>
    </source>
</evidence>
<sequence>MSTTYKIDRFELHRDTLLLSALLVNTQLLLFLAYHLLSPNDITGVTPVAVPLVWITVGAWALVRTERPTASQRQRTVGVAVAAAYFGILGYFGGVWGPGADMLPAGIDLAVASAPPGWAPRVFVNLPANGFALGSLQFPFQGVRINLIPWQVVGYVALAYLVYAAVVDAAGSAISGIVGLLSCVSCTWPVIATIATSVFGGSAAVAGAVYDQSYLLSTVVFVATVALLYWRPGWR</sequence>
<dbReference type="EMBL" id="FOZK01000002">
    <property type="protein sequence ID" value="SFS03654.1"/>
    <property type="molecule type" value="Genomic_DNA"/>
</dbReference>
<dbReference type="InterPro" id="IPR055968">
    <property type="entry name" value="DUF7546"/>
</dbReference>
<dbReference type="Proteomes" id="UP000199062">
    <property type="component" value="Unassembled WGS sequence"/>
</dbReference>
<proteinExistence type="predicted"/>
<reference evidence="2 3" key="1">
    <citation type="submission" date="2016-10" db="EMBL/GenBank/DDBJ databases">
        <authorList>
            <person name="de Groot N.N."/>
        </authorList>
    </citation>
    <scope>NUCLEOTIDE SEQUENCE [LARGE SCALE GENOMIC DNA]</scope>
    <source>
        <strain evidence="2 3">CGMCC 1.10457</strain>
    </source>
</reference>
<dbReference type="AlphaFoldDB" id="A0A1I6LJL0"/>